<dbReference type="Pfam" id="PF00005">
    <property type="entry name" value="ABC_tran"/>
    <property type="match status" value="1"/>
</dbReference>
<dbReference type="OrthoDB" id="9775135at2"/>
<dbReference type="GO" id="GO:0005524">
    <property type="term" value="F:ATP binding"/>
    <property type="evidence" value="ECO:0007669"/>
    <property type="project" value="UniProtKB-KW"/>
</dbReference>
<evidence type="ECO:0000256" key="3">
    <source>
        <dbReference type="ARBA" id="ARBA00022741"/>
    </source>
</evidence>
<comment type="similarity">
    <text evidence="1">Belongs to the ABC transporter superfamily.</text>
</comment>
<organism evidence="6 7">
    <name type="scientific">Marispirochaeta aestuarii</name>
    <dbReference type="NCBI Taxonomy" id="1963862"/>
    <lineage>
        <taxon>Bacteria</taxon>
        <taxon>Pseudomonadati</taxon>
        <taxon>Spirochaetota</taxon>
        <taxon>Spirochaetia</taxon>
        <taxon>Spirochaetales</taxon>
        <taxon>Spirochaetaceae</taxon>
        <taxon>Marispirochaeta</taxon>
    </lineage>
</organism>
<dbReference type="Gene3D" id="3.40.50.300">
    <property type="entry name" value="P-loop containing nucleotide triphosphate hydrolases"/>
    <property type="match status" value="1"/>
</dbReference>
<evidence type="ECO:0000256" key="4">
    <source>
        <dbReference type="ARBA" id="ARBA00022840"/>
    </source>
</evidence>
<keyword evidence="3" id="KW-0547">Nucleotide-binding</keyword>
<dbReference type="InterPro" id="IPR003439">
    <property type="entry name" value="ABC_transporter-like_ATP-bd"/>
</dbReference>
<keyword evidence="7" id="KW-1185">Reference proteome</keyword>
<dbReference type="RefSeq" id="WP_083049193.1">
    <property type="nucleotide sequence ID" value="NZ_CAXXQO010000004.1"/>
</dbReference>
<evidence type="ECO:0000313" key="6">
    <source>
        <dbReference type="EMBL" id="ORC36626.1"/>
    </source>
</evidence>
<dbReference type="STRING" id="1963862.B4O97_06060"/>
<name>A0A1Y1S0B1_9SPIO</name>
<dbReference type="SUPFAM" id="SSF52540">
    <property type="entry name" value="P-loop containing nucleoside triphosphate hydrolases"/>
    <property type="match status" value="1"/>
</dbReference>
<protein>
    <recommendedName>
        <fullName evidence="5">ABC transporter domain-containing protein</fullName>
    </recommendedName>
</protein>
<dbReference type="PANTHER" id="PTHR43335">
    <property type="entry name" value="ABC TRANSPORTER, ATP-BINDING PROTEIN"/>
    <property type="match status" value="1"/>
</dbReference>
<dbReference type="SMART" id="SM00382">
    <property type="entry name" value="AAA"/>
    <property type="match status" value="1"/>
</dbReference>
<proteinExistence type="inferred from homology"/>
<feature type="domain" description="ABC transporter" evidence="5">
    <location>
        <begin position="2"/>
        <end position="231"/>
    </location>
</feature>
<dbReference type="EMBL" id="MWQY01000005">
    <property type="protein sequence ID" value="ORC36626.1"/>
    <property type="molecule type" value="Genomic_DNA"/>
</dbReference>
<comment type="caution">
    <text evidence="6">The sequence shown here is derived from an EMBL/GenBank/DDBJ whole genome shotgun (WGS) entry which is preliminary data.</text>
</comment>
<dbReference type="PANTHER" id="PTHR43335:SF4">
    <property type="entry name" value="ABC TRANSPORTER, ATP-BINDING PROTEIN"/>
    <property type="match status" value="1"/>
</dbReference>
<evidence type="ECO:0000259" key="5">
    <source>
        <dbReference type="PROSITE" id="PS50893"/>
    </source>
</evidence>
<dbReference type="AlphaFoldDB" id="A0A1Y1S0B1"/>
<dbReference type="GO" id="GO:0016887">
    <property type="term" value="F:ATP hydrolysis activity"/>
    <property type="evidence" value="ECO:0007669"/>
    <property type="project" value="InterPro"/>
</dbReference>
<evidence type="ECO:0000313" key="7">
    <source>
        <dbReference type="Proteomes" id="UP000192343"/>
    </source>
</evidence>
<dbReference type="InterPro" id="IPR027417">
    <property type="entry name" value="P-loop_NTPase"/>
</dbReference>
<dbReference type="InterPro" id="IPR003593">
    <property type="entry name" value="AAA+_ATPase"/>
</dbReference>
<evidence type="ECO:0000256" key="1">
    <source>
        <dbReference type="ARBA" id="ARBA00005417"/>
    </source>
</evidence>
<sequence length="315" mass="34628">MISVEELTKNYGPVRAVDNASFSVQAGETVGFLGPNGAGKTTTMRIMTGLFTPSSGDIKVDGYSILSNPLEVKQRIGYLPESAPVYLDMTVEGYLRFVCEIKKVPPRQRSEQIDKVVAECGLESVRTRTARKLSKGYRQRLGLAQALVGDPPVIILDEPTVGLDPTQTFEFRKLIQGLKGNRTVILSSHILPEVSMICDRVVIISKGKILAQDSPEALAQRLQSHSEFLLTVDGPEQEITADLESLQGIRDIRTVHHPVSGGVQFRVVADLENDPRDRMVRKILEKNHRLLELSVVTAGLEDVFLNLVTEEGGAV</sequence>
<dbReference type="Proteomes" id="UP000192343">
    <property type="component" value="Unassembled WGS sequence"/>
</dbReference>
<accession>A0A1Y1S0B1</accession>
<dbReference type="PROSITE" id="PS50893">
    <property type="entry name" value="ABC_TRANSPORTER_2"/>
    <property type="match status" value="1"/>
</dbReference>
<keyword evidence="4" id="KW-0067">ATP-binding</keyword>
<reference evidence="6 7" key="1">
    <citation type="submission" date="2017-03" db="EMBL/GenBank/DDBJ databases">
        <title>Draft Genome sequence of Marispirochaeta sp. strain JC444.</title>
        <authorList>
            <person name="Shivani Y."/>
            <person name="Subhash Y."/>
            <person name="Sasikala C."/>
            <person name="Ramana C."/>
        </authorList>
    </citation>
    <scope>NUCLEOTIDE SEQUENCE [LARGE SCALE GENOMIC DNA]</scope>
    <source>
        <strain evidence="6 7">JC444</strain>
    </source>
</reference>
<gene>
    <name evidence="6" type="ORF">B4O97_06060</name>
</gene>
<evidence type="ECO:0000256" key="2">
    <source>
        <dbReference type="ARBA" id="ARBA00022448"/>
    </source>
</evidence>
<keyword evidence="2" id="KW-0813">Transport</keyword>
<dbReference type="CDD" id="cd03230">
    <property type="entry name" value="ABC_DR_subfamily_A"/>
    <property type="match status" value="1"/>
</dbReference>